<dbReference type="SMART" id="SM00900">
    <property type="entry name" value="FMN_bind"/>
    <property type="match status" value="1"/>
</dbReference>
<evidence type="ECO:0000313" key="11">
    <source>
        <dbReference type="EMBL" id="KJY59300.1"/>
    </source>
</evidence>
<comment type="cofactor">
    <cofactor evidence="1">
        <name>FMN</name>
        <dbReference type="ChEBI" id="CHEBI:58210"/>
    </cofactor>
</comment>
<evidence type="ECO:0000256" key="8">
    <source>
        <dbReference type="ARBA" id="ARBA00023002"/>
    </source>
</evidence>
<evidence type="ECO:0000256" key="2">
    <source>
        <dbReference type="ARBA" id="ARBA00001974"/>
    </source>
</evidence>
<dbReference type="InterPro" id="IPR027477">
    <property type="entry name" value="Succ_DH/fumarate_Rdtase_cat_sf"/>
</dbReference>
<dbReference type="Gene3D" id="3.90.700.10">
    <property type="entry name" value="Succinate dehydrogenase/fumarate reductase flavoprotein, catalytic domain"/>
    <property type="match status" value="1"/>
</dbReference>
<comment type="caution">
    <text evidence="11">The sequence shown here is derived from an EMBL/GenBank/DDBJ whole genome shotgun (WGS) entry which is preliminary data.</text>
</comment>
<keyword evidence="8" id="KW-0560">Oxidoreductase</keyword>
<evidence type="ECO:0000256" key="3">
    <source>
        <dbReference type="ARBA" id="ARBA00008040"/>
    </source>
</evidence>
<keyword evidence="7" id="KW-0274">FAD</keyword>
<keyword evidence="6" id="KW-0285">Flavoprotein</keyword>
<comment type="similarity">
    <text evidence="3">Belongs to the FAD-dependent oxidoreductase 2 family. FRD/SDH subfamily.</text>
</comment>
<dbReference type="Proteomes" id="UP000033533">
    <property type="component" value="Unassembled WGS sequence"/>
</dbReference>
<comment type="catalytic activity">
    <reaction evidence="9">
        <text>dihydrourocanate + A = urocanate + AH2</text>
        <dbReference type="Rhea" id="RHEA:36059"/>
        <dbReference type="ChEBI" id="CHEBI:13193"/>
        <dbReference type="ChEBI" id="CHEBI:17499"/>
        <dbReference type="ChEBI" id="CHEBI:27247"/>
        <dbReference type="ChEBI" id="CHEBI:72991"/>
        <dbReference type="EC" id="1.3.99.33"/>
    </reaction>
</comment>
<dbReference type="GO" id="GO:0016020">
    <property type="term" value="C:membrane"/>
    <property type="evidence" value="ECO:0007669"/>
    <property type="project" value="InterPro"/>
</dbReference>
<name>A0A0F4LL21_9LACO</name>
<dbReference type="Pfam" id="PF04205">
    <property type="entry name" value="FMN_bind"/>
    <property type="match status" value="1"/>
</dbReference>
<dbReference type="OrthoDB" id="2311762at2"/>
<evidence type="ECO:0000256" key="4">
    <source>
        <dbReference type="ARBA" id="ARBA00013137"/>
    </source>
</evidence>
<dbReference type="Gene3D" id="3.50.50.60">
    <property type="entry name" value="FAD/NAD(P)-binding domain"/>
    <property type="match status" value="1"/>
</dbReference>
<reference evidence="11 12" key="1">
    <citation type="submission" date="2014-12" db="EMBL/GenBank/DDBJ databases">
        <title>Comparative genomics of the lactic acid bacteria isolated from the honey bee gut.</title>
        <authorList>
            <person name="Ellegaard K.M."/>
            <person name="Tamarit D."/>
            <person name="Javelind E."/>
            <person name="Olofsson T."/>
            <person name="Andersson S.G."/>
            <person name="Vasquez A."/>
        </authorList>
    </citation>
    <scope>NUCLEOTIDE SEQUENCE [LARGE SCALE GENOMIC DNA]</scope>
    <source>
        <strain evidence="11 12">Biut2</strain>
    </source>
</reference>
<proteinExistence type="inferred from homology"/>
<evidence type="ECO:0000256" key="1">
    <source>
        <dbReference type="ARBA" id="ARBA00001917"/>
    </source>
</evidence>
<evidence type="ECO:0000313" key="12">
    <source>
        <dbReference type="Proteomes" id="UP000033533"/>
    </source>
</evidence>
<evidence type="ECO:0000256" key="7">
    <source>
        <dbReference type="ARBA" id="ARBA00022827"/>
    </source>
</evidence>
<dbReference type="STRING" id="1218493.JF76_00550"/>
<dbReference type="PANTHER" id="PTHR43400:SF7">
    <property type="entry name" value="FAD-DEPENDENT OXIDOREDUCTASE 2 FAD BINDING DOMAIN-CONTAINING PROTEIN"/>
    <property type="match status" value="1"/>
</dbReference>
<dbReference type="SUPFAM" id="SSF56425">
    <property type="entry name" value="Succinate dehydrogenase/fumarate reductase flavoprotein, catalytic domain"/>
    <property type="match status" value="1"/>
</dbReference>
<evidence type="ECO:0000256" key="9">
    <source>
        <dbReference type="ARBA" id="ARBA00049922"/>
    </source>
</evidence>
<dbReference type="InterPro" id="IPR007329">
    <property type="entry name" value="FMN-bd"/>
</dbReference>
<dbReference type="HOGENOM" id="CLU_011398_3_1_9"/>
<dbReference type="PATRIC" id="fig|1218493.3.peg.58"/>
<dbReference type="Pfam" id="PF00890">
    <property type="entry name" value="FAD_binding_2"/>
    <property type="match status" value="1"/>
</dbReference>
<feature type="domain" description="FMN-binding" evidence="10">
    <location>
        <begin position="526"/>
        <end position="602"/>
    </location>
</feature>
<evidence type="ECO:0000256" key="6">
    <source>
        <dbReference type="ARBA" id="ARBA00022630"/>
    </source>
</evidence>
<dbReference type="InterPro" id="IPR003953">
    <property type="entry name" value="FAD-dep_OxRdtase_2_FAD-bd"/>
</dbReference>
<dbReference type="RefSeq" id="WP_045927294.1">
    <property type="nucleotide sequence ID" value="NZ_JBHSZS010000027.1"/>
</dbReference>
<accession>A0A0F4LL21</accession>
<organism evidence="11 12">
    <name type="scientific">Lactobacillus kullabergensis</name>
    <dbReference type="NCBI Taxonomy" id="1218493"/>
    <lineage>
        <taxon>Bacteria</taxon>
        <taxon>Bacillati</taxon>
        <taxon>Bacillota</taxon>
        <taxon>Bacilli</taxon>
        <taxon>Lactobacillales</taxon>
        <taxon>Lactobacillaceae</taxon>
        <taxon>Lactobacillus</taxon>
    </lineage>
</organism>
<gene>
    <name evidence="11" type="ORF">JF76_00550</name>
</gene>
<dbReference type="EC" id="1.3.99.33" evidence="4"/>
<comment type="cofactor">
    <cofactor evidence="2">
        <name>FAD</name>
        <dbReference type="ChEBI" id="CHEBI:57692"/>
    </cofactor>
</comment>
<dbReference type="InterPro" id="IPR050315">
    <property type="entry name" value="FAD-oxidoreductase_2"/>
</dbReference>
<dbReference type="PANTHER" id="PTHR43400">
    <property type="entry name" value="FUMARATE REDUCTASE"/>
    <property type="match status" value="1"/>
</dbReference>
<dbReference type="InterPro" id="IPR036188">
    <property type="entry name" value="FAD/NAD-bd_sf"/>
</dbReference>
<evidence type="ECO:0000259" key="10">
    <source>
        <dbReference type="SMART" id="SM00900"/>
    </source>
</evidence>
<dbReference type="EMBL" id="JXBY01000001">
    <property type="protein sequence ID" value="KJY59300.1"/>
    <property type="molecule type" value="Genomic_DNA"/>
</dbReference>
<dbReference type="GO" id="GO:0010181">
    <property type="term" value="F:FMN binding"/>
    <property type="evidence" value="ECO:0007669"/>
    <property type="project" value="InterPro"/>
</dbReference>
<evidence type="ECO:0000256" key="5">
    <source>
        <dbReference type="ARBA" id="ARBA00015872"/>
    </source>
</evidence>
<dbReference type="Gene3D" id="3.90.1010.20">
    <property type="match status" value="1"/>
</dbReference>
<dbReference type="GO" id="GO:0033765">
    <property type="term" value="F:steroid dehydrogenase activity, acting on the CH-CH group of donors"/>
    <property type="evidence" value="ECO:0007669"/>
    <property type="project" value="UniProtKB-ARBA"/>
</dbReference>
<protein>
    <recommendedName>
        <fullName evidence="5">Urocanate reductase</fullName>
        <ecNumber evidence="4">1.3.99.33</ecNumber>
    </recommendedName>
</protein>
<sequence length="603" mass="65983">MLTTQINNFKWQADFDVIVIGFGGAGATAARFAADNNCKVLLTDVAPVGHEGGNTRYCGQMIAGTKSKSSYQKYYSKMTAPFDLNQKIIDTFVDGVADMPNYLKKYLHVEPFSFLAHPDRPAVQSVKGDFPDYPDYPGASDYDLYTVHDGQQIEDGVLWKVLRNEVMKRLDHITIWYESPAIYLVQDSTGKVIGAVINRHGQEVYVHAKKGVVFTAGGFENDPERIQDYLGVPKMVPMGTLYNKGDSINLSIEAGADQWHTSVYNGGGLYHGLTYAVANGQRGILSYTWPELYTGSIFVVGNDGTRYFAEDQHSKAGYLFIHGFGRHPYLTTQSWIIFDQKQKAKLEQIQDSALQSALNKAIAASSASELAAKLNFDSTIFTNTVKDFNELAKLGKDYSFSRNGQTMTPLADGQIYAIKLQPAALNTQGGPRRNEKAEVLKPDGSAIKGLYSAGEAGSITTNQYQAGQDVAELLIFGKIAGENVAQEPVEKADSVAPLDPKILASDEQTENYQLGANQFLGKSDQGMGNEFVVKVTMDKNNQNIQDINVIKQSETKEIGQKIIKPLLHNIIESNSTNVDAVSGASLTSKAVKSAVNDALTKIK</sequence>
<dbReference type="AlphaFoldDB" id="A0A0F4LL21"/>
<dbReference type="SUPFAM" id="SSF51905">
    <property type="entry name" value="FAD/NAD(P)-binding domain"/>
    <property type="match status" value="1"/>
</dbReference>